<dbReference type="Proteomes" id="UP000054251">
    <property type="component" value="Unassembled WGS sequence"/>
</dbReference>
<dbReference type="AlphaFoldDB" id="A0A0V1Q643"/>
<protein>
    <submittedName>
        <fullName evidence="4">Protein transport protein SEC9</fullName>
    </submittedName>
</protein>
<dbReference type="EMBL" id="LMYN01000003">
    <property type="protein sequence ID" value="KSA03954.1"/>
    <property type="molecule type" value="Genomic_DNA"/>
</dbReference>
<dbReference type="GO" id="GO:0005886">
    <property type="term" value="C:plasma membrane"/>
    <property type="evidence" value="ECO:0007669"/>
    <property type="project" value="TreeGrafter"/>
</dbReference>
<evidence type="ECO:0000256" key="1">
    <source>
        <dbReference type="ARBA" id="ARBA00009480"/>
    </source>
</evidence>
<dbReference type="RefSeq" id="XP_015470056.1">
    <property type="nucleotide sequence ID" value="XM_015609054.1"/>
</dbReference>
<dbReference type="SMART" id="SM00397">
    <property type="entry name" value="t_SNARE"/>
    <property type="match status" value="2"/>
</dbReference>
<name>A0A0V1Q643_9ASCO</name>
<gene>
    <name evidence="4" type="ORF">AC631_00224</name>
</gene>
<feature type="compositionally biased region" description="Polar residues" evidence="2">
    <location>
        <begin position="92"/>
        <end position="105"/>
    </location>
</feature>
<keyword evidence="5" id="KW-1185">Reference proteome</keyword>
<evidence type="ECO:0000259" key="3">
    <source>
        <dbReference type="PROSITE" id="PS50192"/>
    </source>
</evidence>
<dbReference type="GO" id="GO:0006887">
    <property type="term" value="P:exocytosis"/>
    <property type="evidence" value="ECO:0007669"/>
    <property type="project" value="TreeGrafter"/>
</dbReference>
<feature type="compositionally biased region" description="Low complexity" evidence="2">
    <location>
        <begin position="59"/>
        <end position="77"/>
    </location>
</feature>
<dbReference type="CDD" id="cd15857">
    <property type="entry name" value="SNARE_SEC9C"/>
    <property type="match status" value="1"/>
</dbReference>
<feature type="compositionally biased region" description="Gly residues" evidence="2">
    <location>
        <begin position="78"/>
        <end position="89"/>
    </location>
</feature>
<dbReference type="GeneID" id="26837233"/>
<reference evidence="4 5" key="1">
    <citation type="submission" date="2015-11" db="EMBL/GenBank/DDBJ databases">
        <title>The genome of Debaryomyces fabryi.</title>
        <authorList>
            <person name="Tafer H."/>
            <person name="Lopandic K."/>
        </authorList>
    </citation>
    <scope>NUCLEOTIDE SEQUENCE [LARGE SCALE GENOMIC DNA]</scope>
    <source>
        <strain evidence="4 5">CBS 789</strain>
    </source>
</reference>
<comment type="caution">
    <text evidence="4">The sequence shown here is derived from an EMBL/GenBank/DDBJ whole genome shotgun (WGS) entry which is preliminary data.</text>
</comment>
<evidence type="ECO:0000313" key="4">
    <source>
        <dbReference type="EMBL" id="KSA03954.1"/>
    </source>
</evidence>
<accession>A0A0V1Q643</accession>
<sequence length="484" mass="53831">MGIKKMFKKKEPTEGEIRDELAHIGVTTKSQNKTRDEKFGAFRNYAQERQNAKPGFQPVNPYANVNNGNGNSNPYAQQGGGGGADGGAADGNNSSPYDTQTNPYGSRSERASNPYGNGGVSSGARGERAGGRNGQSNPYGGASASRAGGSKPNPYGAVQNEDTESINTAVTGYADPYSNETARASRQSTRRPRAYDEESLDLNAIPSNQVYTSTKPIRRTQMGDDETLDLNELPEEDDLNVDVDDLPEQEQVNSEDEEVEAIKQDIRFVKQESVGSTRNTLRMAQEADASATNTLGMLGSQSERLYNAELNLLLADTQSKIADQKVKDLKRYNRSIFVPAYGNPFNKKSRLRQQEMQIKAEKAQEKYLRDTNRKEMYASEQRIKQGINQNATNSDIHQKYRNERDLEAAKRYQFENDSEDDEMEKELASNLDQIGLYSKKLQSSALTMGKEVDSQNQRLGKIEEDADRLDINVHMNSARLNNIR</sequence>
<dbReference type="GO" id="GO:0019905">
    <property type="term" value="F:syntaxin binding"/>
    <property type="evidence" value="ECO:0007669"/>
    <property type="project" value="TreeGrafter"/>
</dbReference>
<dbReference type="InterPro" id="IPR000727">
    <property type="entry name" value="T_SNARE_dom"/>
</dbReference>
<feature type="compositionally biased region" description="Low complexity" evidence="2">
    <location>
        <begin position="140"/>
        <end position="150"/>
    </location>
</feature>
<organism evidence="4 5">
    <name type="scientific">Debaryomyces fabryi</name>
    <dbReference type="NCBI Taxonomy" id="58627"/>
    <lineage>
        <taxon>Eukaryota</taxon>
        <taxon>Fungi</taxon>
        <taxon>Dikarya</taxon>
        <taxon>Ascomycota</taxon>
        <taxon>Saccharomycotina</taxon>
        <taxon>Pichiomycetes</taxon>
        <taxon>Debaryomycetaceae</taxon>
        <taxon>Debaryomyces</taxon>
    </lineage>
</organism>
<evidence type="ECO:0000256" key="2">
    <source>
        <dbReference type="SAM" id="MobiDB-lite"/>
    </source>
</evidence>
<feature type="compositionally biased region" description="Basic and acidic residues" evidence="2">
    <location>
        <begin position="9"/>
        <end position="22"/>
    </location>
</feature>
<dbReference type="Gene3D" id="1.20.5.110">
    <property type="match status" value="2"/>
</dbReference>
<dbReference type="OrthoDB" id="18679at2759"/>
<dbReference type="SUPFAM" id="SSF58038">
    <property type="entry name" value="SNARE fusion complex"/>
    <property type="match status" value="2"/>
</dbReference>
<feature type="compositionally biased region" description="Polar residues" evidence="2">
    <location>
        <begin position="178"/>
        <end position="187"/>
    </location>
</feature>
<feature type="domain" description="T-SNARE coiled-coil homology" evidence="3">
    <location>
        <begin position="421"/>
        <end position="483"/>
    </location>
</feature>
<dbReference type="PROSITE" id="PS50192">
    <property type="entry name" value="T_SNARE"/>
    <property type="match status" value="1"/>
</dbReference>
<dbReference type="GO" id="GO:0005484">
    <property type="term" value="F:SNAP receptor activity"/>
    <property type="evidence" value="ECO:0007669"/>
    <property type="project" value="TreeGrafter"/>
</dbReference>
<proteinExistence type="inferred from homology"/>
<dbReference type="GO" id="GO:0006906">
    <property type="term" value="P:vesicle fusion"/>
    <property type="evidence" value="ECO:0007669"/>
    <property type="project" value="TreeGrafter"/>
</dbReference>
<dbReference type="PANTHER" id="PTHR19305">
    <property type="entry name" value="SYNAPTOSOMAL ASSOCIATED PROTEIN"/>
    <property type="match status" value="1"/>
</dbReference>
<comment type="similarity">
    <text evidence="1">Belongs to the SNAP-25 family.</text>
</comment>
<feature type="region of interest" description="Disordered" evidence="2">
    <location>
        <begin position="1"/>
        <end position="200"/>
    </location>
</feature>
<evidence type="ECO:0000313" key="5">
    <source>
        <dbReference type="Proteomes" id="UP000054251"/>
    </source>
</evidence>
<dbReference type="CDD" id="cd15886">
    <property type="entry name" value="SNARE_SEC9N"/>
    <property type="match status" value="1"/>
</dbReference>
<dbReference type="PANTHER" id="PTHR19305:SF9">
    <property type="entry name" value="SYNAPTOSOMAL-ASSOCIATED PROTEIN 29"/>
    <property type="match status" value="1"/>
</dbReference>
<dbReference type="GO" id="GO:0031201">
    <property type="term" value="C:SNARE complex"/>
    <property type="evidence" value="ECO:0007669"/>
    <property type="project" value="TreeGrafter"/>
</dbReference>